<evidence type="ECO:0000313" key="3">
    <source>
        <dbReference type="Proteomes" id="UP000308199"/>
    </source>
</evidence>
<keyword evidence="3" id="KW-1185">Reference proteome</keyword>
<proteinExistence type="predicted"/>
<name>A0A4S4LH66_9AGAM</name>
<organism evidence="2 3">
    <name type="scientific">Phellinidium pouzarii</name>
    <dbReference type="NCBI Taxonomy" id="167371"/>
    <lineage>
        <taxon>Eukaryota</taxon>
        <taxon>Fungi</taxon>
        <taxon>Dikarya</taxon>
        <taxon>Basidiomycota</taxon>
        <taxon>Agaricomycotina</taxon>
        <taxon>Agaricomycetes</taxon>
        <taxon>Hymenochaetales</taxon>
        <taxon>Hymenochaetaceae</taxon>
        <taxon>Phellinidium</taxon>
    </lineage>
</organism>
<evidence type="ECO:0000313" key="2">
    <source>
        <dbReference type="EMBL" id="THH10621.1"/>
    </source>
</evidence>
<dbReference type="Proteomes" id="UP000308199">
    <property type="component" value="Unassembled WGS sequence"/>
</dbReference>
<reference evidence="2 3" key="1">
    <citation type="submission" date="2019-02" db="EMBL/GenBank/DDBJ databases">
        <title>Genome sequencing of the rare red list fungi Phellinidium pouzarii.</title>
        <authorList>
            <person name="Buettner E."/>
            <person name="Kellner H."/>
        </authorList>
    </citation>
    <scope>NUCLEOTIDE SEQUENCE [LARGE SCALE GENOMIC DNA]</scope>
    <source>
        <strain evidence="2 3">DSM 108285</strain>
    </source>
</reference>
<protein>
    <submittedName>
        <fullName evidence="2">Uncharacterized protein</fullName>
    </submittedName>
</protein>
<dbReference type="EMBL" id="SGPK01000031">
    <property type="protein sequence ID" value="THH10621.1"/>
    <property type="molecule type" value="Genomic_DNA"/>
</dbReference>
<comment type="caution">
    <text evidence="2">The sequence shown here is derived from an EMBL/GenBank/DDBJ whole genome shotgun (WGS) entry which is preliminary data.</text>
</comment>
<gene>
    <name evidence="2" type="ORF">EW145_g1195</name>
</gene>
<sequence length="342" mass="38777">MYRSPASTRGNSTEGSPVPTLEDDELTLTVENINQTYLKTWNDFYAWEQVTSSQDISFLHKLPQLLSETHEPPRANKDSYLCTELEIQSSEDTSHVYFWRPSRDLKTDMHSKVYIAPELTPCPVYEACTPSTISIESLANQYDCFSWTKVNDPDIEQIQLETLRRLLTIPGTTIHNIDELETMLPKFHDNEQSYADPILFNPANIEAKLTSDQLASAVSQACGAKCHKFIIKEDLDDVIWDNDTLDKLRAILTVCPDTSPCDLALACRMPCYEMYKLRLILWELVFSRAQTLWSHLRVNTLVHVEKQLVVLAGRVVRTVSELVGAVVHVSNGGKDANAEQLL</sequence>
<feature type="compositionally biased region" description="Polar residues" evidence="1">
    <location>
        <begin position="1"/>
        <end position="15"/>
    </location>
</feature>
<dbReference type="OrthoDB" id="6141102at2759"/>
<feature type="region of interest" description="Disordered" evidence="1">
    <location>
        <begin position="1"/>
        <end position="22"/>
    </location>
</feature>
<evidence type="ECO:0000256" key="1">
    <source>
        <dbReference type="SAM" id="MobiDB-lite"/>
    </source>
</evidence>
<dbReference type="AlphaFoldDB" id="A0A4S4LH66"/>
<accession>A0A4S4LH66</accession>